<dbReference type="AlphaFoldDB" id="A0A7R9FSK6"/>
<evidence type="ECO:0000259" key="6">
    <source>
        <dbReference type="PROSITE" id="PS51934"/>
    </source>
</evidence>
<keyword evidence="2" id="KW-0808">Transferase</keyword>
<evidence type="ECO:0000313" key="7">
    <source>
        <dbReference type="EMBL" id="CAD7253502.1"/>
    </source>
</evidence>
<keyword evidence="3" id="KW-0378">Hydrolase</keyword>
<dbReference type="OrthoDB" id="6331371at2759"/>
<dbReference type="Pfam" id="PF04970">
    <property type="entry name" value="LRAT"/>
    <property type="match status" value="1"/>
</dbReference>
<dbReference type="Gene3D" id="3.90.1720.10">
    <property type="entry name" value="endopeptidase domain like (from Nostoc punctiforme)"/>
    <property type="match status" value="1"/>
</dbReference>
<dbReference type="GO" id="GO:0004623">
    <property type="term" value="F:phospholipase A2 activity"/>
    <property type="evidence" value="ECO:0007669"/>
    <property type="project" value="TreeGrafter"/>
</dbReference>
<dbReference type="GO" id="GO:0005737">
    <property type="term" value="C:cytoplasm"/>
    <property type="evidence" value="ECO:0007669"/>
    <property type="project" value="TreeGrafter"/>
</dbReference>
<dbReference type="Proteomes" id="UP000677054">
    <property type="component" value="Unassembled WGS sequence"/>
</dbReference>
<dbReference type="PANTHER" id="PTHR13943">
    <property type="entry name" value="HRAS-LIKE SUPPRESSOR - RELATED"/>
    <property type="match status" value="1"/>
</dbReference>
<sequence length="254" mass="28610">MAGRKDLQSKAFFIDKYEDFLKELELGDIIFRPFFGGLLQHAGIYCGSRKYIHPVVKKYLKPELNIVCPECGQDLVLMDCGHNVHFVAELSLCKTDEVEKSVKGLVAAKGAEGSSFRTKYNLCILKNFMEDKGAYKYNFVDEDVKPLPVEQILERAMRAVTNPKYRQDYNLLSFNCECFASFCRNGVATSKQVREIAEAILDTAVSHLDAAGYRTAAYWIRIIALDTKKGRKRPAAEAGSEDDPDDDPKKAKKS</sequence>
<dbReference type="EMBL" id="CAJPEV010005962">
    <property type="protein sequence ID" value="CAG0903700.1"/>
    <property type="molecule type" value="Genomic_DNA"/>
</dbReference>
<evidence type="ECO:0000256" key="2">
    <source>
        <dbReference type="ARBA" id="ARBA00022679"/>
    </source>
</evidence>
<evidence type="ECO:0000256" key="4">
    <source>
        <dbReference type="ARBA" id="ARBA00023098"/>
    </source>
</evidence>
<dbReference type="GO" id="GO:0016410">
    <property type="term" value="F:N-acyltransferase activity"/>
    <property type="evidence" value="ECO:0007669"/>
    <property type="project" value="TreeGrafter"/>
</dbReference>
<evidence type="ECO:0000256" key="1">
    <source>
        <dbReference type="ARBA" id="ARBA00007824"/>
    </source>
</evidence>
<accession>A0A7R9FSK6</accession>
<dbReference type="InterPro" id="IPR007053">
    <property type="entry name" value="LRAT_dom"/>
</dbReference>
<evidence type="ECO:0000313" key="8">
    <source>
        <dbReference type="Proteomes" id="UP000677054"/>
    </source>
</evidence>
<feature type="domain" description="LRAT" evidence="6">
    <location>
        <begin position="31"/>
        <end position="192"/>
    </location>
</feature>
<dbReference type="InterPro" id="IPR051496">
    <property type="entry name" value="H-rev107_PLA/AT"/>
</dbReference>
<name>A0A7R9FSK6_9CRUS</name>
<keyword evidence="8" id="KW-1185">Reference proteome</keyword>
<proteinExistence type="inferred from homology"/>
<evidence type="ECO:0000256" key="3">
    <source>
        <dbReference type="ARBA" id="ARBA00022801"/>
    </source>
</evidence>
<dbReference type="GO" id="GO:0070292">
    <property type="term" value="P:N-acylphosphatidylethanolamine metabolic process"/>
    <property type="evidence" value="ECO:0007669"/>
    <property type="project" value="TreeGrafter"/>
</dbReference>
<gene>
    <name evidence="7" type="ORF">DSTB1V02_LOCUS13251</name>
</gene>
<reference evidence="7" key="1">
    <citation type="submission" date="2020-11" db="EMBL/GenBank/DDBJ databases">
        <authorList>
            <person name="Tran Van P."/>
        </authorList>
    </citation>
    <scope>NUCLEOTIDE SEQUENCE</scope>
</reference>
<dbReference type="PROSITE" id="PS51934">
    <property type="entry name" value="LRAT"/>
    <property type="match status" value="1"/>
</dbReference>
<comment type="similarity">
    <text evidence="1">Belongs to the H-rev107 family.</text>
</comment>
<organism evidence="7">
    <name type="scientific">Darwinula stevensoni</name>
    <dbReference type="NCBI Taxonomy" id="69355"/>
    <lineage>
        <taxon>Eukaryota</taxon>
        <taxon>Metazoa</taxon>
        <taxon>Ecdysozoa</taxon>
        <taxon>Arthropoda</taxon>
        <taxon>Crustacea</taxon>
        <taxon>Oligostraca</taxon>
        <taxon>Ostracoda</taxon>
        <taxon>Podocopa</taxon>
        <taxon>Podocopida</taxon>
        <taxon>Darwinulocopina</taxon>
        <taxon>Darwinuloidea</taxon>
        <taxon>Darwinulidae</taxon>
        <taxon>Darwinula</taxon>
    </lineage>
</organism>
<feature type="region of interest" description="Disordered" evidence="5">
    <location>
        <begin position="228"/>
        <end position="254"/>
    </location>
</feature>
<keyword evidence="4" id="KW-0443">Lipid metabolism</keyword>
<dbReference type="EMBL" id="LR905479">
    <property type="protein sequence ID" value="CAD7253502.1"/>
    <property type="molecule type" value="Genomic_DNA"/>
</dbReference>
<dbReference type="PANTHER" id="PTHR13943:SF77">
    <property type="entry name" value="LRAT DOMAIN-CONTAINING PROTEIN"/>
    <property type="match status" value="1"/>
</dbReference>
<dbReference type="GO" id="GO:0008970">
    <property type="term" value="F:phospholipase A1 activity"/>
    <property type="evidence" value="ECO:0007669"/>
    <property type="project" value="TreeGrafter"/>
</dbReference>
<evidence type="ECO:0000256" key="5">
    <source>
        <dbReference type="SAM" id="MobiDB-lite"/>
    </source>
</evidence>
<protein>
    <recommendedName>
        <fullName evidence="6">LRAT domain-containing protein</fullName>
    </recommendedName>
</protein>